<keyword evidence="2" id="KW-0812">Transmembrane</keyword>
<dbReference type="Proteomes" id="UP000623467">
    <property type="component" value="Unassembled WGS sequence"/>
</dbReference>
<evidence type="ECO:0000256" key="2">
    <source>
        <dbReference type="SAM" id="Phobius"/>
    </source>
</evidence>
<accession>A0A8H6ZII3</accession>
<feature type="region of interest" description="Disordered" evidence="1">
    <location>
        <begin position="207"/>
        <end position="242"/>
    </location>
</feature>
<evidence type="ECO:0000313" key="3">
    <source>
        <dbReference type="EMBL" id="KAF7377974.1"/>
    </source>
</evidence>
<feature type="transmembrane region" description="Helical" evidence="2">
    <location>
        <begin position="252"/>
        <end position="270"/>
    </location>
</feature>
<name>A0A8H6ZII3_9AGAR</name>
<dbReference type="Gene3D" id="2.70.130.10">
    <property type="entry name" value="Mannose-6-phosphate receptor binding domain"/>
    <property type="match status" value="1"/>
</dbReference>
<proteinExistence type="predicted"/>
<keyword evidence="2" id="KW-1133">Transmembrane helix</keyword>
<feature type="compositionally biased region" description="Acidic residues" evidence="1">
    <location>
        <begin position="224"/>
        <end position="239"/>
    </location>
</feature>
<evidence type="ECO:0000256" key="1">
    <source>
        <dbReference type="SAM" id="MobiDB-lite"/>
    </source>
</evidence>
<keyword evidence="4" id="KW-1185">Reference proteome</keyword>
<evidence type="ECO:0008006" key="5">
    <source>
        <dbReference type="Google" id="ProtNLM"/>
    </source>
</evidence>
<dbReference type="AlphaFoldDB" id="A0A8H6ZII3"/>
<evidence type="ECO:0000313" key="4">
    <source>
        <dbReference type="Proteomes" id="UP000623467"/>
    </source>
</evidence>
<dbReference type="EMBL" id="JACAZH010000001">
    <property type="protein sequence ID" value="KAF7377974.1"/>
    <property type="molecule type" value="Genomic_DNA"/>
</dbReference>
<feature type="compositionally biased region" description="Basic and acidic residues" evidence="1">
    <location>
        <begin position="97"/>
        <end position="113"/>
    </location>
</feature>
<protein>
    <recommendedName>
        <fullName evidence="5">Autophagy-related protein 27</fullName>
    </recommendedName>
</protein>
<keyword evidence="2" id="KW-0472">Membrane</keyword>
<organism evidence="3 4">
    <name type="scientific">Mycena sanguinolenta</name>
    <dbReference type="NCBI Taxonomy" id="230812"/>
    <lineage>
        <taxon>Eukaryota</taxon>
        <taxon>Fungi</taxon>
        <taxon>Dikarya</taxon>
        <taxon>Basidiomycota</taxon>
        <taxon>Agaricomycotina</taxon>
        <taxon>Agaricomycetes</taxon>
        <taxon>Agaricomycetidae</taxon>
        <taxon>Agaricales</taxon>
        <taxon>Marasmiineae</taxon>
        <taxon>Mycenaceae</taxon>
        <taxon>Mycena</taxon>
    </lineage>
</organism>
<feature type="region of interest" description="Disordered" evidence="1">
    <location>
        <begin position="1"/>
        <end position="25"/>
    </location>
</feature>
<dbReference type="OrthoDB" id="29460at2759"/>
<comment type="caution">
    <text evidence="3">The sequence shown here is derived from an EMBL/GenBank/DDBJ whole genome shotgun (WGS) entry which is preliminary data.</text>
</comment>
<feature type="region of interest" description="Disordered" evidence="1">
    <location>
        <begin position="97"/>
        <end position="135"/>
    </location>
</feature>
<dbReference type="SUPFAM" id="SSF50911">
    <property type="entry name" value="Mannose 6-phosphate receptor domain"/>
    <property type="match status" value="1"/>
</dbReference>
<reference evidence="3" key="1">
    <citation type="submission" date="2020-05" db="EMBL/GenBank/DDBJ databases">
        <title>Mycena genomes resolve the evolution of fungal bioluminescence.</title>
        <authorList>
            <person name="Tsai I.J."/>
        </authorList>
    </citation>
    <scope>NUCLEOTIDE SEQUENCE</scope>
    <source>
        <strain evidence="3">160909Yilan</strain>
    </source>
</reference>
<gene>
    <name evidence="3" type="ORF">MSAN_00221300</name>
</gene>
<dbReference type="InterPro" id="IPR009011">
    <property type="entry name" value="Man6P_isomerase_rcpt-bd_dom_sf"/>
</dbReference>
<sequence length="369" mass="41567">MRPRRHSTSVSRSWRSRESDRRRTSTHHTMMFSLFAAIITAAAAAPGLFRHTPILIDSTEVCQFSVGSKQYNLCPIFRSAAWQSLLPVKGDETEYRSHLGLDSDNDHPSDDPRLPGTRTRIGVNSAEDPSGTPMGSHVIVVDTKESDEFITLRFGGDAEHAADVQLICDSQIQLGEPVFLGLDNDLHHFIWRTKHACKTGLLPTDDQSNLNALDMESDSPPSDDNSDPSEPEEGEDQLLDSDRQRQLRRSTAIIFAVIFIIIISLSIISYRHSDRLNSFFSTNIKPIFHRLSLDHLPRFSLPHSLKPAGESRLVRWAQEDLELDEDIMVNGSDAYYEPEDTNDENIPLRPSPRKGGRFKNYGTATSPFW</sequence>